<protein>
    <submittedName>
        <fullName evidence="2">Uncharacterized protein</fullName>
    </submittedName>
</protein>
<evidence type="ECO:0000313" key="2">
    <source>
        <dbReference type="EMBL" id="ENO74868.1"/>
    </source>
</evidence>
<accession>N6XYC2</accession>
<evidence type="ECO:0000313" key="3">
    <source>
        <dbReference type="Proteomes" id="UP000013042"/>
    </source>
</evidence>
<name>N6XYC2_THASP</name>
<keyword evidence="1" id="KW-1133">Transmembrane helix</keyword>
<keyword evidence="1" id="KW-0472">Membrane</keyword>
<dbReference type="Proteomes" id="UP000013042">
    <property type="component" value="Unassembled WGS sequence"/>
</dbReference>
<reference evidence="2 3" key="1">
    <citation type="submission" date="2012-09" db="EMBL/GenBank/DDBJ databases">
        <title>Draft Genome Sequences of 6 Strains from Genus Thauera.</title>
        <authorList>
            <person name="Liu B."/>
            <person name="Shapleigh J.P."/>
            <person name="Frostegard A.H."/>
        </authorList>
    </citation>
    <scope>NUCLEOTIDE SEQUENCE [LARGE SCALE GENOMIC DNA]</scope>
    <source>
        <strain evidence="2 3">S2</strain>
    </source>
</reference>
<organism evidence="2 3">
    <name type="scientific">Thauera aminoaromatica S2</name>
    <dbReference type="NCBI Taxonomy" id="1234381"/>
    <lineage>
        <taxon>Bacteria</taxon>
        <taxon>Pseudomonadati</taxon>
        <taxon>Pseudomonadota</taxon>
        <taxon>Betaproteobacteria</taxon>
        <taxon>Rhodocyclales</taxon>
        <taxon>Zoogloeaceae</taxon>
        <taxon>Thauera</taxon>
    </lineage>
</organism>
<feature type="non-terminal residue" evidence="2">
    <location>
        <position position="47"/>
    </location>
</feature>
<proteinExistence type="predicted"/>
<dbReference type="AlphaFoldDB" id="N6XYC2"/>
<feature type="transmembrane region" description="Helical" evidence="1">
    <location>
        <begin position="15"/>
        <end position="36"/>
    </location>
</feature>
<comment type="caution">
    <text evidence="2">The sequence shown here is derived from an EMBL/GenBank/DDBJ whole genome shotgun (WGS) entry which is preliminary data.</text>
</comment>
<evidence type="ECO:0000256" key="1">
    <source>
        <dbReference type="SAM" id="Phobius"/>
    </source>
</evidence>
<dbReference type="EMBL" id="AMXD01000249">
    <property type="protein sequence ID" value="ENO74868.1"/>
    <property type="molecule type" value="Genomic_DNA"/>
</dbReference>
<sequence length="47" mass="4911">MSVHPQPDKLQTMNTFLITLLVVGLVILAMAVGVLFGRKPISGSCGG</sequence>
<gene>
    <name evidence="2" type="ORF">C665_19549</name>
</gene>
<keyword evidence="1" id="KW-0812">Transmembrane</keyword>